<evidence type="ECO:0000313" key="3">
    <source>
        <dbReference type="Proteomes" id="UP000002051"/>
    </source>
</evidence>
<dbReference type="PaxDb" id="3880-AES87115"/>
<dbReference type="EMBL" id="CM001220">
    <property type="protein sequence ID" value="AES87115.1"/>
    <property type="molecule type" value="Genomic_DNA"/>
</dbReference>
<evidence type="ECO:0000313" key="2">
    <source>
        <dbReference type="EnsemblPlants" id="AES87115"/>
    </source>
</evidence>
<reference evidence="2" key="3">
    <citation type="submission" date="2015-04" db="UniProtKB">
        <authorList>
            <consortium name="EnsemblPlants"/>
        </authorList>
    </citation>
    <scope>IDENTIFICATION</scope>
    <source>
        <strain evidence="2">cv. Jemalong A17</strain>
    </source>
</reference>
<keyword evidence="3" id="KW-1185">Reference proteome</keyword>
<reference evidence="1 3" key="1">
    <citation type="journal article" date="2011" name="Nature">
        <title>The Medicago genome provides insight into the evolution of rhizobial symbioses.</title>
        <authorList>
            <person name="Young N.D."/>
            <person name="Debelle F."/>
            <person name="Oldroyd G.E."/>
            <person name="Geurts R."/>
            <person name="Cannon S.B."/>
            <person name="Udvardi M.K."/>
            <person name="Benedito V.A."/>
            <person name="Mayer K.F."/>
            <person name="Gouzy J."/>
            <person name="Schoof H."/>
            <person name="Van de Peer Y."/>
            <person name="Proost S."/>
            <person name="Cook D.R."/>
            <person name="Meyers B.C."/>
            <person name="Spannagl M."/>
            <person name="Cheung F."/>
            <person name="De Mita S."/>
            <person name="Krishnakumar V."/>
            <person name="Gundlach H."/>
            <person name="Zhou S."/>
            <person name="Mudge J."/>
            <person name="Bharti A.K."/>
            <person name="Murray J.D."/>
            <person name="Naoumkina M.A."/>
            <person name="Rosen B."/>
            <person name="Silverstein K.A."/>
            <person name="Tang H."/>
            <person name="Rombauts S."/>
            <person name="Zhao P.X."/>
            <person name="Zhou P."/>
            <person name="Barbe V."/>
            <person name="Bardou P."/>
            <person name="Bechner M."/>
            <person name="Bellec A."/>
            <person name="Berger A."/>
            <person name="Berges H."/>
            <person name="Bidwell S."/>
            <person name="Bisseling T."/>
            <person name="Choisne N."/>
            <person name="Couloux A."/>
            <person name="Denny R."/>
            <person name="Deshpande S."/>
            <person name="Dai X."/>
            <person name="Doyle J.J."/>
            <person name="Dudez A.M."/>
            <person name="Farmer A.D."/>
            <person name="Fouteau S."/>
            <person name="Franken C."/>
            <person name="Gibelin C."/>
            <person name="Gish J."/>
            <person name="Goldstein S."/>
            <person name="Gonzalez A.J."/>
            <person name="Green P.J."/>
            <person name="Hallab A."/>
            <person name="Hartog M."/>
            <person name="Hua A."/>
            <person name="Humphray S.J."/>
            <person name="Jeong D.H."/>
            <person name="Jing Y."/>
            <person name="Jocker A."/>
            <person name="Kenton S.M."/>
            <person name="Kim D.J."/>
            <person name="Klee K."/>
            <person name="Lai H."/>
            <person name="Lang C."/>
            <person name="Lin S."/>
            <person name="Macmil S.L."/>
            <person name="Magdelenat G."/>
            <person name="Matthews L."/>
            <person name="McCorrison J."/>
            <person name="Monaghan E.L."/>
            <person name="Mun J.H."/>
            <person name="Najar F.Z."/>
            <person name="Nicholson C."/>
            <person name="Noirot C."/>
            <person name="O'Bleness M."/>
            <person name="Paule C.R."/>
            <person name="Poulain J."/>
            <person name="Prion F."/>
            <person name="Qin B."/>
            <person name="Qu C."/>
            <person name="Retzel E.F."/>
            <person name="Riddle C."/>
            <person name="Sallet E."/>
            <person name="Samain S."/>
            <person name="Samson N."/>
            <person name="Sanders I."/>
            <person name="Saurat O."/>
            <person name="Scarpelli C."/>
            <person name="Schiex T."/>
            <person name="Segurens B."/>
            <person name="Severin A.J."/>
            <person name="Sherrier D.J."/>
            <person name="Shi R."/>
            <person name="Sims S."/>
            <person name="Singer S.R."/>
            <person name="Sinharoy S."/>
            <person name="Sterck L."/>
            <person name="Viollet A."/>
            <person name="Wang B.B."/>
            <person name="Wang K."/>
            <person name="Wang M."/>
            <person name="Wang X."/>
            <person name="Warfsmann J."/>
            <person name="Weissenbach J."/>
            <person name="White D.D."/>
            <person name="White J.D."/>
            <person name="Wiley G.B."/>
            <person name="Wincker P."/>
            <person name="Xing Y."/>
            <person name="Yang L."/>
            <person name="Yao Z."/>
            <person name="Ying F."/>
            <person name="Zhai J."/>
            <person name="Zhou L."/>
            <person name="Zuber A."/>
            <person name="Denarie J."/>
            <person name="Dixon R.A."/>
            <person name="May G.D."/>
            <person name="Schwartz D.C."/>
            <person name="Rogers J."/>
            <person name="Quetier F."/>
            <person name="Town C.D."/>
            <person name="Roe B.A."/>
        </authorList>
    </citation>
    <scope>NUCLEOTIDE SEQUENCE [LARGE SCALE GENOMIC DNA]</scope>
    <source>
        <strain evidence="1">A17</strain>
        <strain evidence="2 3">cv. Jemalong A17</strain>
    </source>
</reference>
<organism evidence="1 3">
    <name type="scientific">Medicago truncatula</name>
    <name type="common">Barrel medic</name>
    <name type="synonym">Medicago tribuloides</name>
    <dbReference type="NCBI Taxonomy" id="3880"/>
    <lineage>
        <taxon>Eukaryota</taxon>
        <taxon>Viridiplantae</taxon>
        <taxon>Streptophyta</taxon>
        <taxon>Embryophyta</taxon>
        <taxon>Tracheophyta</taxon>
        <taxon>Spermatophyta</taxon>
        <taxon>Magnoliopsida</taxon>
        <taxon>eudicotyledons</taxon>
        <taxon>Gunneridae</taxon>
        <taxon>Pentapetalae</taxon>
        <taxon>rosids</taxon>
        <taxon>fabids</taxon>
        <taxon>Fabales</taxon>
        <taxon>Fabaceae</taxon>
        <taxon>Papilionoideae</taxon>
        <taxon>50 kb inversion clade</taxon>
        <taxon>NPAAA clade</taxon>
        <taxon>Hologalegina</taxon>
        <taxon>IRL clade</taxon>
        <taxon>Trifolieae</taxon>
        <taxon>Medicago</taxon>
    </lineage>
</organism>
<gene>
    <name evidence="1" type="ordered locus">MTR_4g021400</name>
</gene>
<dbReference type="HOGENOM" id="CLU_2362891_0_0_1"/>
<dbReference type="AlphaFoldDB" id="G7JTE9"/>
<accession>G7JTE9</accession>
<dbReference type="Proteomes" id="UP000002051">
    <property type="component" value="Chromosome 4"/>
</dbReference>
<sequence>MNKPLFLNPKVGTKQDAIKYAEIVDTILRQHEGNFISCCFKHFPESLDLGDVKAWVEFVLKREKLSYLSLECSVCTWFIRVNDELTKDEIEYEVEE</sequence>
<proteinExistence type="predicted"/>
<evidence type="ECO:0000313" key="1">
    <source>
        <dbReference type="EMBL" id="AES87115.1"/>
    </source>
</evidence>
<dbReference type="EnsemblPlants" id="AES87115">
    <property type="protein sequence ID" value="AES87115"/>
    <property type="gene ID" value="MTR_4g021400"/>
</dbReference>
<reference evidence="1 3" key="2">
    <citation type="journal article" date="2014" name="BMC Genomics">
        <title>An improved genome release (version Mt4.0) for the model legume Medicago truncatula.</title>
        <authorList>
            <person name="Tang H."/>
            <person name="Krishnakumar V."/>
            <person name="Bidwell S."/>
            <person name="Rosen B."/>
            <person name="Chan A."/>
            <person name="Zhou S."/>
            <person name="Gentzbittel L."/>
            <person name="Childs K.L."/>
            <person name="Yandell M."/>
            <person name="Gundlach H."/>
            <person name="Mayer K.F."/>
            <person name="Schwartz D.C."/>
            <person name="Town C.D."/>
        </authorList>
    </citation>
    <scope>GENOME REANNOTATION</scope>
    <source>
        <strain evidence="2 3">cv. Jemalong A17</strain>
    </source>
</reference>
<name>G7JTE9_MEDTR</name>
<protein>
    <submittedName>
        <fullName evidence="1 2">Uncharacterized protein</fullName>
    </submittedName>
</protein>